<dbReference type="GeneID" id="58718901"/>
<keyword evidence="2 4" id="KW-0378">Hydrolase</keyword>
<feature type="binding site" evidence="3">
    <location>
        <position position="8"/>
    </location>
    <ligand>
        <name>a divalent metal cation</name>
        <dbReference type="ChEBI" id="CHEBI:60240"/>
        <label>1</label>
    </ligand>
</feature>
<feature type="binding site" evidence="3">
    <location>
        <position position="128"/>
    </location>
    <ligand>
        <name>a divalent metal cation</name>
        <dbReference type="ChEBI" id="CHEBI:60240"/>
        <label>2</label>
    </ligand>
</feature>
<dbReference type="Gene3D" id="3.20.20.140">
    <property type="entry name" value="Metal-dependent hydrolases"/>
    <property type="match status" value="1"/>
</dbReference>
<protein>
    <submittedName>
        <fullName evidence="4">Hydrolase TatD</fullName>
    </submittedName>
    <submittedName>
        <fullName evidence="5">TatD family hydrolase</fullName>
    </submittedName>
</protein>
<dbReference type="PROSITE" id="PS01137">
    <property type="entry name" value="TATD_1"/>
    <property type="match status" value="1"/>
</dbReference>
<dbReference type="Pfam" id="PF01026">
    <property type="entry name" value="TatD_DNase"/>
    <property type="match status" value="1"/>
</dbReference>
<dbReference type="NCBIfam" id="TIGR00010">
    <property type="entry name" value="YchF/TatD family DNA exonuclease"/>
    <property type="match status" value="1"/>
</dbReference>
<evidence type="ECO:0000256" key="2">
    <source>
        <dbReference type="ARBA" id="ARBA00022801"/>
    </source>
</evidence>
<dbReference type="CDD" id="cd01310">
    <property type="entry name" value="TatD_DNAse"/>
    <property type="match status" value="1"/>
</dbReference>
<keyword evidence="1 3" id="KW-0479">Metal-binding</keyword>
<keyword evidence="6" id="KW-1185">Reference proteome</keyword>
<dbReference type="PANTHER" id="PTHR46124">
    <property type="entry name" value="D-AMINOACYL-TRNA DEACYLASE"/>
    <property type="match status" value="1"/>
</dbReference>
<organism evidence="4 6">
    <name type="scientific">Listeria booriae</name>
    <dbReference type="NCBI Taxonomy" id="1552123"/>
    <lineage>
        <taxon>Bacteria</taxon>
        <taxon>Bacillati</taxon>
        <taxon>Bacillota</taxon>
        <taxon>Bacilli</taxon>
        <taxon>Bacillales</taxon>
        <taxon>Listeriaceae</taxon>
        <taxon>Listeria</taxon>
    </lineage>
</organism>
<dbReference type="SUPFAM" id="SSF51556">
    <property type="entry name" value="Metallo-dependent hydrolases"/>
    <property type="match status" value="1"/>
</dbReference>
<proteinExistence type="predicted"/>
<dbReference type="PIRSF" id="PIRSF005902">
    <property type="entry name" value="DNase_TatD"/>
    <property type="match status" value="1"/>
</dbReference>
<sequence length="255" mass="29273">MLFDTHVHLNDDAFNDDLEEVIARAKENDVTRMAVVGFNEETINRALELAEQYDFIYLIVGWHPTDAITFTPEKLEWLRELASHPKVVALGEMGLDYHWDTSPKETQFEVFRQQIRLAKEVNLPIVIHNREATEDVVRILQEENAAEVGGIMHCFGETVEVMQACLDMNFYISFGGTVTFKNAKLPKIAAEMAPLDRILIETDAPYLAPHPNRGKRNEPGYVKLVADKLAELKELKYEEIAYHTTENAKRLFRIE</sequence>
<dbReference type="GO" id="GO:0046872">
    <property type="term" value="F:metal ion binding"/>
    <property type="evidence" value="ECO:0007669"/>
    <property type="project" value="UniProtKB-KW"/>
</dbReference>
<feature type="binding site" evidence="3">
    <location>
        <position position="153"/>
    </location>
    <ligand>
        <name>a divalent metal cation</name>
        <dbReference type="ChEBI" id="CHEBI:60240"/>
        <label>2</label>
    </ligand>
</feature>
<dbReference type="GO" id="GO:0016788">
    <property type="term" value="F:hydrolase activity, acting on ester bonds"/>
    <property type="evidence" value="ECO:0007669"/>
    <property type="project" value="InterPro"/>
</dbReference>
<feature type="binding site" evidence="3">
    <location>
        <position position="6"/>
    </location>
    <ligand>
        <name>a divalent metal cation</name>
        <dbReference type="ChEBI" id="CHEBI:60240"/>
        <label>1</label>
    </ligand>
</feature>
<dbReference type="GO" id="GO:0005829">
    <property type="term" value="C:cytosol"/>
    <property type="evidence" value="ECO:0007669"/>
    <property type="project" value="TreeGrafter"/>
</dbReference>
<dbReference type="PANTHER" id="PTHR46124:SF2">
    <property type="entry name" value="D-AMINOACYL-TRNA DEACYLASE"/>
    <property type="match status" value="1"/>
</dbReference>
<dbReference type="STRING" id="1552123.EP57_16345"/>
<feature type="binding site" evidence="3">
    <location>
        <position position="92"/>
    </location>
    <ligand>
        <name>a divalent metal cation</name>
        <dbReference type="ChEBI" id="CHEBI:60240"/>
        <label>1</label>
    </ligand>
</feature>
<dbReference type="AlphaFoldDB" id="A0A099VZK8"/>
<dbReference type="InterPro" id="IPR015991">
    <property type="entry name" value="TatD/YcfH-like"/>
</dbReference>
<dbReference type="EMBL" id="JAARRU010000003">
    <property type="protein sequence ID" value="MBC1565737.1"/>
    <property type="molecule type" value="Genomic_DNA"/>
</dbReference>
<accession>A0A099VZK8</accession>
<feature type="binding site" evidence="3">
    <location>
        <position position="203"/>
    </location>
    <ligand>
        <name>a divalent metal cation</name>
        <dbReference type="ChEBI" id="CHEBI:60240"/>
        <label>1</label>
    </ligand>
</feature>
<reference evidence="5 7" key="2">
    <citation type="submission" date="2020-03" db="EMBL/GenBank/DDBJ databases">
        <title>Soil Listeria distribution.</title>
        <authorList>
            <person name="Liao J."/>
            <person name="Wiedmann M."/>
        </authorList>
    </citation>
    <scope>NUCLEOTIDE SEQUENCE [LARGE SCALE GENOMIC DNA]</scope>
    <source>
        <strain evidence="5 7">FSL L7-1427</strain>
    </source>
</reference>
<reference evidence="4 6" key="1">
    <citation type="submission" date="2014-05" db="EMBL/GenBank/DDBJ databases">
        <title>Novel Listeriaceae from food processing environments.</title>
        <authorList>
            <person name="den Bakker H.C."/>
        </authorList>
    </citation>
    <scope>NUCLEOTIDE SEQUENCE [LARGE SCALE GENOMIC DNA]</scope>
    <source>
        <strain evidence="4 6">FSL A5-0281</strain>
    </source>
</reference>
<dbReference type="PROSITE" id="PS01090">
    <property type="entry name" value="TATD_2"/>
    <property type="match status" value="1"/>
</dbReference>
<evidence type="ECO:0000313" key="4">
    <source>
        <dbReference type="EMBL" id="KGL37598.1"/>
    </source>
</evidence>
<comment type="caution">
    <text evidence="4">The sequence shown here is derived from an EMBL/GenBank/DDBJ whole genome shotgun (WGS) entry which is preliminary data.</text>
</comment>
<dbReference type="OrthoDB" id="9810005at2"/>
<gene>
    <name evidence="4" type="ORF">EP57_16345</name>
    <name evidence="5" type="ORF">HB907_09980</name>
</gene>
<dbReference type="RefSeq" id="WP_036088357.1">
    <property type="nucleotide sequence ID" value="NZ_CBCSHQ010000009.1"/>
</dbReference>
<dbReference type="Proteomes" id="UP000029844">
    <property type="component" value="Unassembled WGS sequence"/>
</dbReference>
<evidence type="ECO:0000256" key="3">
    <source>
        <dbReference type="PIRSR" id="PIRSR005902-1"/>
    </source>
</evidence>
<dbReference type="InterPro" id="IPR018228">
    <property type="entry name" value="DNase_TatD-rel_CS"/>
</dbReference>
<evidence type="ECO:0000313" key="7">
    <source>
        <dbReference type="Proteomes" id="UP000586951"/>
    </source>
</evidence>
<evidence type="ECO:0000256" key="1">
    <source>
        <dbReference type="ARBA" id="ARBA00022723"/>
    </source>
</evidence>
<evidence type="ECO:0000313" key="6">
    <source>
        <dbReference type="Proteomes" id="UP000029844"/>
    </source>
</evidence>
<evidence type="ECO:0000313" key="5">
    <source>
        <dbReference type="EMBL" id="MBC1565737.1"/>
    </source>
</evidence>
<dbReference type="InterPro" id="IPR001130">
    <property type="entry name" value="TatD-like"/>
</dbReference>
<name>A0A099VZK8_9LIST</name>
<dbReference type="InterPro" id="IPR032466">
    <property type="entry name" value="Metal_Hydrolase"/>
</dbReference>
<dbReference type="eggNOG" id="COG0084">
    <property type="taxonomic scope" value="Bacteria"/>
</dbReference>
<dbReference type="FunFam" id="3.20.20.140:FF:000005">
    <property type="entry name" value="TatD family hydrolase"/>
    <property type="match status" value="1"/>
</dbReference>
<dbReference type="Proteomes" id="UP000586951">
    <property type="component" value="Unassembled WGS sequence"/>
</dbReference>
<dbReference type="GO" id="GO:0004536">
    <property type="term" value="F:DNA nuclease activity"/>
    <property type="evidence" value="ECO:0007669"/>
    <property type="project" value="InterPro"/>
</dbReference>
<dbReference type="EMBL" id="JNFA01000031">
    <property type="protein sequence ID" value="KGL37598.1"/>
    <property type="molecule type" value="Genomic_DNA"/>
</dbReference>